<gene>
    <name evidence="2" type="ORF">GIB67_024980</name>
</gene>
<organism evidence="2 3">
    <name type="scientific">Kingdonia uniflora</name>
    <dbReference type="NCBI Taxonomy" id="39325"/>
    <lineage>
        <taxon>Eukaryota</taxon>
        <taxon>Viridiplantae</taxon>
        <taxon>Streptophyta</taxon>
        <taxon>Embryophyta</taxon>
        <taxon>Tracheophyta</taxon>
        <taxon>Spermatophyta</taxon>
        <taxon>Magnoliopsida</taxon>
        <taxon>Ranunculales</taxon>
        <taxon>Circaeasteraceae</taxon>
        <taxon>Kingdonia</taxon>
    </lineage>
</organism>
<feature type="compositionally biased region" description="Basic and acidic residues" evidence="1">
    <location>
        <begin position="248"/>
        <end position="260"/>
    </location>
</feature>
<dbReference type="GO" id="GO:0016435">
    <property type="term" value="F:rRNA (guanine) methyltransferase activity"/>
    <property type="evidence" value="ECO:0007669"/>
    <property type="project" value="InterPro"/>
</dbReference>
<protein>
    <submittedName>
        <fullName evidence="2">Uncharacterized protein</fullName>
    </submittedName>
</protein>
<sequence length="260" mass="29020">MKIEVVAVVPVENAEDQQFIDDVAEEDDDDEEEEQNPLVMFFLLVLWILDVALEWEVEGDLLLCDMGQGLSLRDGVIDGAISISAFQVYFPYLVRVTRDYAVGIIEGTFSVVAYTEYIFDDPHEYPGLSGCRSSIRGLYVTGASRREDGWYTSTARPCMPHGPLFRCAPGTVEADSGWAGTRTKRKKECIVLSCGPRSISTGLPKAKGENGESYSIDSQTVNVYERLHLKKRPKETQKEIQESMGIKEGADVEKRVYSPT</sequence>
<dbReference type="OrthoDB" id="2877at2759"/>
<dbReference type="GO" id="GO:0070476">
    <property type="term" value="P:rRNA (guanine-N7)-methylation"/>
    <property type="evidence" value="ECO:0007669"/>
    <property type="project" value="InterPro"/>
</dbReference>
<feature type="region of interest" description="Disordered" evidence="1">
    <location>
        <begin position="232"/>
        <end position="260"/>
    </location>
</feature>
<comment type="caution">
    <text evidence="2">The sequence shown here is derived from an EMBL/GenBank/DDBJ whole genome shotgun (WGS) entry which is preliminary data.</text>
</comment>
<dbReference type="PANTHER" id="PTHR12734">
    <property type="entry name" value="METHYLTRANSFERASE-RELATED"/>
    <property type="match status" value="1"/>
</dbReference>
<accession>A0A7J7KVA7</accession>
<dbReference type="Proteomes" id="UP000541444">
    <property type="component" value="Unassembled WGS sequence"/>
</dbReference>
<name>A0A7J7KVA7_9MAGN</name>
<dbReference type="GO" id="GO:0005730">
    <property type="term" value="C:nucleolus"/>
    <property type="evidence" value="ECO:0007669"/>
    <property type="project" value="TreeGrafter"/>
</dbReference>
<dbReference type="EMBL" id="JACGCM010002875">
    <property type="protein sequence ID" value="KAF6134290.1"/>
    <property type="molecule type" value="Genomic_DNA"/>
</dbReference>
<dbReference type="InterPro" id="IPR039769">
    <property type="entry name" value="Bud23-like"/>
</dbReference>
<proteinExistence type="predicted"/>
<evidence type="ECO:0000313" key="2">
    <source>
        <dbReference type="EMBL" id="KAF6134290.1"/>
    </source>
</evidence>
<evidence type="ECO:0000313" key="3">
    <source>
        <dbReference type="Proteomes" id="UP000541444"/>
    </source>
</evidence>
<reference evidence="2 3" key="1">
    <citation type="journal article" date="2020" name="IScience">
        <title>Genome Sequencing of the Endangered Kingdonia uniflora (Circaeasteraceae, Ranunculales) Reveals Potential Mechanisms of Evolutionary Specialization.</title>
        <authorList>
            <person name="Sun Y."/>
            <person name="Deng T."/>
            <person name="Zhang A."/>
            <person name="Moore M.J."/>
            <person name="Landis J.B."/>
            <person name="Lin N."/>
            <person name="Zhang H."/>
            <person name="Zhang X."/>
            <person name="Huang J."/>
            <person name="Zhang X."/>
            <person name="Sun H."/>
            <person name="Wang H."/>
        </authorList>
    </citation>
    <scope>NUCLEOTIDE SEQUENCE [LARGE SCALE GENOMIC DNA]</scope>
    <source>
        <strain evidence="2">TB1705</strain>
        <tissue evidence="2">Leaf</tissue>
    </source>
</reference>
<evidence type="ECO:0000256" key="1">
    <source>
        <dbReference type="SAM" id="MobiDB-lite"/>
    </source>
</evidence>
<dbReference type="AlphaFoldDB" id="A0A7J7KVA7"/>
<dbReference type="PANTHER" id="PTHR12734:SF0">
    <property type="entry name" value="18S RRNA (GUANINE-N(7))-METHYLTRANSFERASE-RELATED"/>
    <property type="match status" value="1"/>
</dbReference>
<keyword evidence="3" id="KW-1185">Reference proteome</keyword>